<feature type="compositionally biased region" description="Polar residues" evidence="2">
    <location>
        <begin position="150"/>
        <end position="193"/>
    </location>
</feature>
<evidence type="ECO:0000313" key="5">
    <source>
        <dbReference type="Proteomes" id="UP000728032"/>
    </source>
</evidence>
<evidence type="ECO:0000259" key="3">
    <source>
        <dbReference type="PROSITE" id="PS50097"/>
    </source>
</evidence>
<dbReference type="Gene3D" id="3.30.710.10">
    <property type="entry name" value="Potassium Channel Kv1.1, Chain A"/>
    <property type="match status" value="1"/>
</dbReference>
<dbReference type="GO" id="GO:0005634">
    <property type="term" value="C:nucleus"/>
    <property type="evidence" value="ECO:0007669"/>
    <property type="project" value="TreeGrafter"/>
</dbReference>
<dbReference type="InterPro" id="IPR011333">
    <property type="entry name" value="SKP1/BTB/POZ_sf"/>
</dbReference>
<protein>
    <recommendedName>
        <fullName evidence="3">BTB domain-containing protein</fullName>
    </recommendedName>
</protein>
<accession>A0A7R9LJA6</accession>
<dbReference type="Pfam" id="PF00651">
    <property type="entry name" value="BTB"/>
    <property type="match status" value="1"/>
</dbReference>
<dbReference type="SMART" id="SM00225">
    <property type="entry name" value="BTB"/>
    <property type="match status" value="1"/>
</dbReference>
<organism evidence="4">
    <name type="scientific">Oppiella nova</name>
    <dbReference type="NCBI Taxonomy" id="334625"/>
    <lineage>
        <taxon>Eukaryota</taxon>
        <taxon>Metazoa</taxon>
        <taxon>Ecdysozoa</taxon>
        <taxon>Arthropoda</taxon>
        <taxon>Chelicerata</taxon>
        <taxon>Arachnida</taxon>
        <taxon>Acari</taxon>
        <taxon>Acariformes</taxon>
        <taxon>Sarcoptiformes</taxon>
        <taxon>Oribatida</taxon>
        <taxon>Brachypylina</taxon>
        <taxon>Oppioidea</taxon>
        <taxon>Oppiidae</taxon>
        <taxon>Oppiella</taxon>
    </lineage>
</organism>
<feature type="region of interest" description="Disordered" evidence="2">
    <location>
        <begin position="138"/>
        <end position="240"/>
    </location>
</feature>
<keyword evidence="1" id="KW-0539">Nucleus</keyword>
<feature type="compositionally biased region" description="Low complexity" evidence="2">
    <location>
        <begin position="138"/>
        <end position="149"/>
    </location>
</feature>
<dbReference type="EMBL" id="CAJPVJ010001146">
    <property type="protein sequence ID" value="CAG2164141.1"/>
    <property type="molecule type" value="Genomic_DNA"/>
</dbReference>
<dbReference type="PANTHER" id="PTHR23110">
    <property type="entry name" value="BTB DOMAIN TRANSCRIPTION FACTOR"/>
    <property type="match status" value="1"/>
</dbReference>
<evidence type="ECO:0000313" key="4">
    <source>
        <dbReference type="EMBL" id="CAD7642643.1"/>
    </source>
</evidence>
<dbReference type="OrthoDB" id="9978265at2759"/>
<dbReference type="InterPro" id="IPR000210">
    <property type="entry name" value="BTB/POZ_dom"/>
</dbReference>
<dbReference type="PANTHER" id="PTHR23110:SF109">
    <property type="entry name" value="FI07618P-RELATED"/>
    <property type="match status" value="1"/>
</dbReference>
<dbReference type="PROSITE" id="PS50097">
    <property type="entry name" value="BTB"/>
    <property type="match status" value="1"/>
</dbReference>
<reference evidence="4" key="1">
    <citation type="submission" date="2020-11" db="EMBL/GenBank/DDBJ databases">
        <authorList>
            <person name="Tran Van P."/>
        </authorList>
    </citation>
    <scope>NUCLEOTIDE SEQUENCE</scope>
</reference>
<name>A0A7R9LJA6_9ACAR</name>
<dbReference type="EMBL" id="OC915971">
    <property type="protein sequence ID" value="CAD7642643.1"/>
    <property type="molecule type" value="Genomic_DNA"/>
</dbReference>
<sequence length="240" mass="26797">MANSANLAFCLEYSNHKTDMMNAFEDYLRNESMVDVMLTCEGRSIKAHKVVLSAGSTYFADIFKEFKNPFQFPVLIIKDMPFRDLKAIVEFLYRGEVVVPVEQVSSLSKSAQTLLIKGLEKYFNKSAVVDVANHTMPSASTHTTSTSSAQVNKTSVNTNGNSSGDKLSVKQNFSVNSGNQLKPKSKANTNANTCHEMRAEPKRSIGMSLRNTRRPNYRQLSNGDFNSEDEFSEDQFNGDM</sequence>
<feature type="non-terminal residue" evidence="4">
    <location>
        <position position="240"/>
    </location>
</feature>
<dbReference type="Proteomes" id="UP000728032">
    <property type="component" value="Unassembled WGS sequence"/>
</dbReference>
<feature type="domain" description="BTB" evidence="3">
    <location>
        <begin position="34"/>
        <end position="101"/>
    </location>
</feature>
<dbReference type="InterPro" id="IPR051095">
    <property type="entry name" value="Dros_DevTransReg"/>
</dbReference>
<gene>
    <name evidence="4" type="ORF">ONB1V03_LOCUS3701</name>
</gene>
<dbReference type="CDD" id="cd18315">
    <property type="entry name" value="BTB_POZ_BAB-like"/>
    <property type="match status" value="1"/>
</dbReference>
<keyword evidence="5" id="KW-1185">Reference proteome</keyword>
<dbReference type="AlphaFoldDB" id="A0A7R9LJA6"/>
<dbReference type="SUPFAM" id="SSF54695">
    <property type="entry name" value="POZ domain"/>
    <property type="match status" value="1"/>
</dbReference>
<evidence type="ECO:0000256" key="2">
    <source>
        <dbReference type="SAM" id="MobiDB-lite"/>
    </source>
</evidence>
<evidence type="ECO:0000256" key="1">
    <source>
        <dbReference type="ARBA" id="ARBA00023242"/>
    </source>
</evidence>
<dbReference type="GO" id="GO:0006357">
    <property type="term" value="P:regulation of transcription by RNA polymerase II"/>
    <property type="evidence" value="ECO:0007669"/>
    <property type="project" value="TreeGrafter"/>
</dbReference>
<proteinExistence type="predicted"/>